<feature type="compositionally biased region" description="Low complexity" evidence="1">
    <location>
        <begin position="79"/>
        <end position="93"/>
    </location>
</feature>
<evidence type="ECO:0000313" key="3">
    <source>
        <dbReference type="Proteomes" id="UP000075901"/>
    </source>
</evidence>
<name>A0A182SM07_9DIPT</name>
<dbReference type="AlphaFoldDB" id="A0A182SM07"/>
<evidence type="ECO:0000313" key="2">
    <source>
        <dbReference type="EnsemblMetazoa" id="AMAM009435-PA"/>
    </source>
</evidence>
<feature type="region of interest" description="Disordered" evidence="1">
    <location>
        <begin position="55"/>
        <end position="94"/>
    </location>
</feature>
<dbReference type="VEuPathDB" id="VectorBase:AMAM009435"/>
<keyword evidence="3" id="KW-1185">Reference proteome</keyword>
<protein>
    <submittedName>
        <fullName evidence="2">Uncharacterized protein</fullName>
    </submittedName>
</protein>
<feature type="compositionally biased region" description="Basic residues" evidence="1">
    <location>
        <begin position="167"/>
        <end position="183"/>
    </location>
</feature>
<accession>A0A182SM07</accession>
<evidence type="ECO:0000256" key="1">
    <source>
        <dbReference type="SAM" id="MobiDB-lite"/>
    </source>
</evidence>
<organism evidence="2 3">
    <name type="scientific">Anopheles maculatus</name>
    <dbReference type="NCBI Taxonomy" id="74869"/>
    <lineage>
        <taxon>Eukaryota</taxon>
        <taxon>Metazoa</taxon>
        <taxon>Ecdysozoa</taxon>
        <taxon>Arthropoda</taxon>
        <taxon>Hexapoda</taxon>
        <taxon>Insecta</taxon>
        <taxon>Pterygota</taxon>
        <taxon>Neoptera</taxon>
        <taxon>Endopterygota</taxon>
        <taxon>Diptera</taxon>
        <taxon>Nematocera</taxon>
        <taxon>Culicoidea</taxon>
        <taxon>Culicidae</taxon>
        <taxon>Anophelinae</taxon>
        <taxon>Anopheles</taxon>
        <taxon>Anopheles maculatus group</taxon>
    </lineage>
</organism>
<reference evidence="2" key="2">
    <citation type="submission" date="2020-05" db="UniProtKB">
        <authorList>
            <consortium name="EnsemblMetazoa"/>
        </authorList>
    </citation>
    <scope>IDENTIFICATION</scope>
    <source>
        <strain evidence="2">maculatus3</strain>
    </source>
</reference>
<sequence length="347" mass="37622">MAETPLEDSDRKARDDDGRGSQEASLTPRPPNPLAMYRTIAALLSMPPIASVLVSPPSPSAIGLLRRPRSPPPPPPPSATAVVAAATNTNSSAEEPEKNLICGLRATQDLSSLGTIELQSLKIVTDLTASDEIVEYACEYNQKSQHGSTDLRNVPVTLDLPKANAKPGRKRKFPSSRTSRRNHSSNDIQSNLNEIIEECEYDSDIGKFRCRTIDNETGYGAQDYEDSETSLTSCDDDQNGVEVGGDENGDAFTPTNAQPPSLSDCLVRRHVSSNDLDTPIMGLKSLKPETNGNENFNIIQSDVDSVHAEEHKVVTKRIEFFENAASTGRKILNCETQTQTNVTSVGV</sequence>
<dbReference type="EnsemblMetazoa" id="AMAM009435-RA">
    <property type="protein sequence ID" value="AMAM009435-PA"/>
    <property type="gene ID" value="AMAM009435"/>
</dbReference>
<feature type="compositionally biased region" description="Basic and acidic residues" evidence="1">
    <location>
        <begin position="8"/>
        <end position="20"/>
    </location>
</feature>
<reference evidence="3" key="1">
    <citation type="submission" date="2013-09" db="EMBL/GenBank/DDBJ databases">
        <title>The Genome Sequence of Anopheles maculatus species B.</title>
        <authorList>
            <consortium name="The Broad Institute Genomics Platform"/>
            <person name="Neafsey D.E."/>
            <person name="Besansky N."/>
            <person name="Howell P."/>
            <person name="Walton C."/>
            <person name="Young S.K."/>
            <person name="Zeng Q."/>
            <person name="Gargeya S."/>
            <person name="Fitzgerald M."/>
            <person name="Haas B."/>
            <person name="Abouelleil A."/>
            <person name="Allen A.W."/>
            <person name="Alvarado L."/>
            <person name="Arachchi H.M."/>
            <person name="Berlin A.M."/>
            <person name="Chapman S.B."/>
            <person name="Gainer-Dewar J."/>
            <person name="Goldberg J."/>
            <person name="Griggs A."/>
            <person name="Gujja S."/>
            <person name="Hansen M."/>
            <person name="Howarth C."/>
            <person name="Imamovic A."/>
            <person name="Ireland A."/>
            <person name="Larimer J."/>
            <person name="McCowan C."/>
            <person name="Murphy C."/>
            <person name="Pearson M."/>
            <person name="Poon T.W."/>
            <person name="Priest M."/>
            <person name="Roberts A."/>
            <person name="Saif S."/>
            <person name="Shea T."/>
            <person name="Sisk P."/>
            <person name="Sykes S."/>
            <person name="Wortman J."/>
            <person name="Nusbaum C."/>
            <person name="Birren B."/>
        </authorList>
    </citation>
    <scope>NUCLEOTIDE SEQUENCE [LARGE SCALE GENOMIC DNA]</scope>
    <source>
        <strain evidence="3">maculatus3</strain>
    </source>
</reference>
<feature type="region of interest" description="Disordered" evidence="1">
    <location>
        <begin position="144"/>
        <end position="189"/>
    </location>
</feature>
<proteinExistence type="predicted"/>
<dbReference type="Proteomes" id="UP000075901">
    <property type="component" value="Unassembled WGS sequence"/>
</dbReference>
<feature type="region of interest" description="Disordered" evidence="1">
    <location>
        <begin position="1"/>
        <end position="33"/>
    </location>
</feature>